<evidence type="ECO:0000313" key="9">
    <source>
        <dbReference type="EMBL" id="TFV97416.1"/>
    </source>
</evidence>
<dbReference type="GO" id="GO:0042121">
    <property type="term" value="P:alginic acid biosynthetic process"/>
    <property type="evidence" value="ECO:0007669"/>
    <property type="project" value="InterPro"/>
</dbReference>
<sequence length="473" mass="54542">MLFNSWEFVLFFLAVLILFFNLPQRFRVFLLLVASYYFYMSWRWEFGFLMLGVSFSNFYVGKQVAKGKNKGWWMALTSFISILPLLYYKYANFILESVEDVSAFFGKPTALPSLEVILPVGISFFTFQALSYSIDIYRQKIEPEPSLAKFLTFVAFFPQLVAGPIERSDHILPQFKEKKYFNWDEGIAGLKIFIWGLFKKVVIADRLSLYVDPVFDNPQLWSGPTLLMATIFFSIQIYCDFSGYSDMAIGVARVMGFKLMQNFNLPYWSSSIAEFWKRWHISLSTWFGDYLYIPLGGNRVSVPRWIVNIFIVFLVSGLWHGANWTFIVWGALHAFYYLVEFLGKQGMKALGLISVLGSPIYKSFKIPVVFVLATYAWIFFRANSIGDAWYISQKIFQLEGGLWWGSSSVTSLLSIALILMLAFVQFGQYKGLVGMYYRPSKFPAWLSASAFLMLLIGISLFGVSSNAFIYFQF</sequence>
<dbReference type="GO" id="GO:0016746">
    <property type="term" value="F:acyltransferase activity"/>
    <property type="evidence" value="ECO:0007669"/>
    <property type="project" value="UniProtKB-KW"/>
</dbReference>
<organism evidence="9 10">
    <name type="scientific">Algoriphagus kandeliae</name>
    <dbReference type="NCBI Taxonomy" id="2562278"/>
    <lineage>
        <taxon>Bacteria</taxon>
        <taxon>Pseudomonadati</taxon>
        <taxon>Bacteroidota</taxon>
        <taxon>Cytophagia</taxon>
        <taxon>Cytophagales</taxon>
        <taxon>Cyclobacteriaceae</taxon>
        <taxon>Algoriphagus</taxon>
    </lineage>
</organism>
<evidence type="ECO:0000256" key="6">
    <source>
        <dbReference type="ARBA" id="ARBA00023136"/>
    </source>
</evidence>
<comment type="subcellular location">
    <subcellularLocation>
        <location evidence="1">Cell membrane</location>
        <topology evidence="1">Multi-pass membrane protein</topology>
    </subcellularLocation>
</comment>
<keyword evidence="7" id="KW-0012">Acyltransferase</keyword>
<dbReference type="InterPro" id="IPR004299">
    <property type="entry name" value="MBOAT_fam"/>
</dbReference>
<comment type="caution">
    <text evidence="9">The sequence shown here is derived from an EMBL/GenBank/DDBJ whole genome shotgun (WGS) entry which is preliminary data.</text>
</comment>
<feature type="transmembrane region" description="Helical" evidence="8">
    <location>
        <begin position="72"/>
        <end position="90"/>
    </location>
</feature>
<name>A0A4Y9R214_9BACT</name>
<feature type="transmembrane region" description="Helical" evidence="8">
    <location>
        <begin position="110"/>
        <end position="134"/>
    </location>
</feature>
<evidence type="ECO:0000256" key="1">
    <source>
        <dbReference type="ARBA" id="ARBA00004651"/>
    </source>
</evidence>
<dbReference type="GO" id="GO:0005886">
    <property type="term" value="C:plasma membrane"/>
    <property type="evidence" value="ECO:0007669"/>
    <property type="project" value="UniProtKB-SubCell"/>
</dbReference>
<keyword evidence="7" id="KW-0808">Transferase</keyword>
<dbReference type="EMBL" id="SPSB01000001">
    <property type="protein sequence ID" value="TFV97416.1"/>
    <property type="molecule type" value="Genomic_DNA"/>
</dbReference>
<evidence type="ECO:0000256" key="5">
    <source>
        <dbReference type="ARBA" id="ARBA00022989"/>
    </source>
</evidence>
<keyword evidence="6 7" id="KW-0472">Membrane</keyword>
<feature type="transmembrane region" description="Helical" evidence="8">
    <location>
        <begin position="302"/>
        <end position="320"/>
    </location>
</feature>
<dbReference type="AlphaFoldDB" id="A0A4Y9R214"/>
<dbReference type="PANTHER" id="PTHR13285:SF18">
    <property type="entry name" value="PROTEIN-CYSTEINE N-PALMITOYLTRANSFERASE RASP"/>
    <property type="match status" value="1"/>
</dbReference>
<accession>A0A4Y9R214</accession>
<keyword evidence="3 7" id="KW-1003">Cell membrane</keyword>
<evidence type="ECO:0000256" key="8">
    <source>
        <dbReference type="SAM" id="Phobius"/>
    </source>
</evidence>
<dbReference type="Proteomes" id="UP000297647">
    <property type="component" value="Unassembled WGS sequence"/>
</dbReference>
<dbReference type="PIRSF" id="PIRSF016636">
    <property type="entry name" value="AlgI_DltB"/>
    <property type="match status" value="1"/>
</dbReference>
<protein>
    <submittedName>
        <fullName evidence="9">MBOAT family protein</fullName>
    </submittedName>
</protein>
<evidence type="ECO:0000256" key="3">
    <source>
        <dbReference type="ARBA" id="ARBA00022475"/>
    </source>
</evidence>
<dbReference type="InterPro" id="IPR051085">
    <property type="entry name" value="MB_O-acyltransferase"/>
</dbReference>
<proteinExistence type="inferred from homology"/>
<keyword evidence="10" id="KW-1185">Reference proteome</keyword>
<feature type="transmembrane region" description="Helical" evidence="8">
    <location>
        <begin position="41"/>
        <end position="60"/>
    </location>
</feature>
<dbReference type="Pfam" id="PF03062">
    <property type="entry name" value="MBOAT"/>
    <property type="match status" value="1"/>
</dbReference>
<evidence type="ECO:0000256" key="7">
    <source>
        <dbReference type="PIRNR" id="PIRNR016636"/>
    </source>
</evidence>
<keyword evidence="4 8" id="KW-0812">Transmembrane</keyword>
<evidence type="ECO:0000256" key="2">
    <source>
        <dbReference type="ARBA" id="ARBA00010323"/>
    </source>
</evidence>
<evidence type="ECO:0000256" key="4">
    <source>
        <dbReference type="ARBA" id="ARBA00022692"/>
    </source>
</evidence>
<dbReference type="OrthoDB" id="9805788at2"/>
<keyword evidence="5 8" id="KW-1133">Transmembrane helix</keyword>
<gene>
    <name evidence="9" type="ORF">E4S40_01810</name>
</gene>
<evidence type="ECO:0000313" key="10">
    <source>
        <dbReference type="Proteomes" id="UP000297647"/>
    </source>
</evidence>
<dbReference type="PANTHER" id="PTHR13285">
    <property type="entry name" value="ACYLTRANSFERASE"/>
    <property type="match status" value="1"/>
</dbReference>
<feature type="transmembrane region" description="Helical" evidence="8">
    <location>
        <begin position="445"/>
        <end position="471"/>
    </location>
</feature>
<comment type="similarity">
    <text evidence="2 7">Belongs to the membrane-bound acyltransferase family.</text>
</comment>
<dbReference type="InterPro" id="IPR024194">
    <property type="entry name" value="Ac/AlaTfrase_AlgI/DltB"/>
</dbReference>
<feature type="transmembrane region" description="Helical" evidence="8">
    <location>
        <begin position="364"/>
        <end position="382"/>
    </location>
</feature>
<dbReference type="PIRSF" id="PIRSF500217">
    <property type="entry name" value="AlgI"/>
    <property type="match status" value="1"/>
</dbReference>
<reference evidence="9 10" key="1">
    <citation type="submission" date="2019-03" db="EMBL/GenBank/DDBJ databases">
        <title>Algoriphagus sp. nov, a new strain isolated from root system soil of mangrove plant Kandelia.</title>
        <authorList>
            <person name="Yin Q."/>
            <person name="Wang K."/>
            <person name="Song Z."/>
        </authorList>
    </citation>
    <scope>NUCLEOTIDE SEQUENCE [LARGE SCALE GENOMIC DNA]</scope>
    <source>
        <strain evidence="9 10">XY-J91</strain>
    </source>
</reference>
<dbReference type="InterPro" id="IPR028362">
    <property type="entry name" value="AlgI"/>
</dbReference>
<feature type="transmembrane region" description="Helical" evidence="8">
    <location>
        <begin position="402"/>
        <end position="424"/>
    </location>
</feature>